<dbReference type="FunFam" id="3.90.980.10:FF:000001">
    <property type="entry name" value="DNA primase"/>
    <property type="match status" value="1"/>
</dbReference>
<evidence type="ECO:0000313" key="17">
    <source>
        <dbReference type="EMBL" id="MBB6391979.1"/>
    </source>
</evidence>
<dbReference type="GO" id="GO:0003677">
    <property type="term" value="F:DNA binding"/>
    <property type="evidence" value="ECO:0007669"/>
    <property type="project" value="UniProtKB-KW"/>
</dbReference>
<protein>
    <recommendedName>
        <fullName evidence="12 13">DNA primase</fullName>
        <ecNumber evidence="12">2.7.7.101</ecNumber>
    </recommendedName>
</protein>
<evidence type="ECO:0000256" key="2">
    <source>
        <dbReference type="ARBA" id="ARBA00022515"/>
    </source>
</evidence>
<dbReference type="EC" id="2.7.7.101" evidence="12"/>
<keyword evidence="9" id="KW-0460">Magnesium</keyword>
<evidence type="ECO:0000256" key="10">
    <source>
        <dbReference type="ARBA" id="ARBA00023125"/>
    </source>
</evidence>
<dbReference type="GO" id="GO:0003899">
    <property type="term" value="F:DNA-directed RNA polymerase activity"/>
    <property type="evidence" value="ECO:0007669"/>
    <property type="project" value="UniProtKB-UniRule"/>
</dbReference>
<evidence type="ECO:0000259" key="16">
    <source>
        <dbReference type="PROSITE" id="PS50880"/>
    </source>
</evidence>
<evidence type="ECO:0000256" key="13">
    <source>
        <dbReference type="PIRNR" id="PIRNR002811"/>
    </source>
</evidence>
<name>A0A7X0FR34_9MICO</name>
<keyword evidence="2 12" id="KW-0639">Primosome</keyword>
<evidence type="ECO:0000256" key="6">
    <source>
        <dbReference type="ARBA" id="ARBA00022723"/>
    </source>
</evidence>
<dbReference type="Pfam" id="PF08275">
    <property type="entry name" value="DNAG_N"/>
    <property type="match status" value="1"/>
</dbReference>
<dbReference type="AlphaFoldDB" id="A0A7X0FR34"/>
<dbReference type="InterPro" id="IPR006171">
    <property type="entry name" value="TOPRIM_dom"/>
</dbReference>
<comment type="function">
    <text evidence="12 13">RNA polymerase that catalyzes the synthesis of short RNA molecules used as primers for DNA polymerase during DNA replication.</text>
</comment>
<dbReference type="InterPro" id="IPR006295">
    <property type="entry name" value="DNA_primase_DnaG"/>
</dbReference>
<keyword evidence="6 12" id="KW-0479">Metal-binding</keyword>
<feature type="region of interest" description="Disordered" evidence="15">
    <location>
        <begin position="434"/>
        <end position="460"/>
    </location>
</feature>
<keyword evidence="11 12" id="KW-0804">Transcription</keyword>
<dbReference type="PIRSF" id="PIRSF002811">
    <property type="entry name" value="DnaG"/>
    <property type="match status" value="1"/>
</dbReference>
<dbReference type="NCBIfam" id="TIGR01391">
    <property type="entry name" value="dnaG"/>
    <property type="match status" value="1"/>
</dbReference>
<organism evidence="17 18">
    <name type="scientific">Microbacterium thalassium</name>
    <dbReference type="NCBI Taxonomy" id="362649"/>
    <lineage>
        <taxon>Bacteria</taxon>
        <taxon>Bacillati</taxon>
        <taxon>Actinomycetota</taxon>
        <taxon>Actinomycetes</taxon>
        <taxon>Micrococcales</taxon>
        <taxon>Microbacteriaceae</taxon>
        <taxon>Microbacterium</taxon>
    </lineage>
</organism>
<reference evidence="17 18" key="1">
    <citation type="submission" date="2020-08" db="EMBL/GenBank/DDBJ databases">
        <title>Sequencing the genomes of 1000 actinobacteria strains.</title>
        <authorList>
            <person name="Klenk H.-P."/>
        </authorList>
    </citation>
    <scope>NUCLEOTIDE SEQUENCE [LARGE SCALE GENOMIC DNA]</scope>
    <source>
        <strain evidence="17 18">DSM 12511</strain>
    </source>
</reference>
<dbReference type="SMART" id="SM00400">
    <property type="entry name" value="ZnF_CHCC"/>
    <property type="match status" value="1"/>
</dbReference>
<dbReference type="Pfam" id="PF10410">
    <property type="entry name" value="DnaB_bind"/>
    <property type="match status" value="1"/>
</dbReference>
<keyword evidence="10 12" id="KW-0238">DNA-binding</keyword>
<dbReference type="InterPro" id="IPR050219">
    <property type="entry name" value="DnaG_primase"/>
</dbReference>
<dbReference type="Pfam" id="PF01807">
    <property type="entry name" value="Zn_ribbon_DnaG"/>
    <property type="match status" value="1"/>
</dbReference>
<evidence type="ECO:0000256" key="8">
    <source>
        <dbReference type="ARBA" id="ARBA00022833"/>
    </source>
</evidence>
<evidence type="ECO:0000256" key="12">
    <source>
        <dbReference type="HAMAP-Rule" id="MF_00974"/>
    </source>
</evidence>
<keyword evidence="1 12" id="KW-0240">DNA-directed RNA polymerase</keyword>
<sequence length="618" mass="67174">MPGRIRQADVEEVKARTNIADIIGERVALKPAGVGSMKGLCPFHDERSPSFNVRPQAGFYHCFGCGESGDVYSFLRAMDHVTFTEAVERLAGRIGYQLTYEDGGAAPEGGAGRTRLYAVNSAAAEFFRGQLSSPEAETARRFLGDRGFDAGAAAHFGVGYAPKGWSALHTALRGQGFSDEELTAAGVVSQGQRGVYDRFRGRVIWPIRDVTGQVIGFGARRLYDDDKGPKYLNTPETAVYRKAQVLYGLDLAKRTISREHRVVVVEGYTDVMACHLAGVTTAIATCGTAFGADHITVLRRVMGDDSAAGEVVFTFDPDAAGQKAALRAFADAKRFNAQTYVATGPEGLDPCDLRLARGDAAVRSMVEEKMPMVEFVIDQRIGGFDLASVEGRVGALRQAAPVVAELRDPLLQPEYIRVLARRLGMDTEDVRREVERAGRAENRRPAPAPRPSGDEPEPEPVARVTLAGLPRSAEVALERDALMGFLQFGHRLDRELLVRAVAQPFRHPALEAVRRAVAEAGDLDRAGWASEAVGTVREPFRGLGAELLAADFPALTDNEAVASTADLARRLLLRALDTEKAELLGAVQRVSPESEQGRAIRVRLRQLDQERQQIIADR</sequence>
<dbReference type="FunFam" id="3.90.580.10:FF:000001">
    <property type="entry name" value="DNA primase"/>
    <property type="match status" value="1"/>
</dbReference>
<gene>
    <name evidence="12" type="primary">dnaG</name>
    <name evidence="17" type="ORF">HD594_002292</name>
</gene>
<keyword evidence="7 12" id="KW-0863">Zinc-finger</keyword>
<evidence type="ECO:0000313" key="18">
    <source>
        <dbReference type="Proteomes" id="UP000537775"/>
    </source>
</evidence>
<dbReference type="GO" id="GO:0005737">
    <property type="term" value="C:cytoplasm"/>
    <property type="evidence" value="ECO:0007669"/>
    <property type="project" value="TreeGrafter"/>
</dbReference>
<evidence type="ECO:0000256" key="5">
    <source>
        <dbReference type="ARBA" id="ARBA00022705"/>
    </source>
</evidence>
<dbReference type="GO" id="GO:0008270">
    <property type="term" value="F:zinc ion binding"/>
    <property type="evidence" value="ECO:0007669"/>
    <property type="project" value="UniProtKB-UniRule"/>
</dbReference>
<dbReference type="Proteomes" id="UP000537775">
    <property type="component" value="Unassembled WGS sequence"/>
</dbReference>
<comment type="caution">
    <text evidence="17">The sequence shown here is derived from an EMBL/GenBank/DDBJ whole genome shotgun (WGS) entry which is preliminary data.</text>
</comment>
<dbReference type="InterPro" id="IPR034151">
    <property type="entry name" value="TOPRIM_DnaG_bac"/>
</dbReference>
<dbReference type="SMART" id="SM00493">
    <property type="entry name" value="TOPRIM"/>
    <property type="match status" value="1"/>
</dbReference>
<evidence type="ECO:0000256" key="3">
    <source>
        <dbReference type="ARBA" id="ARBA00022679"/>
    </source>
</evidence>
<keyword evidence="4 12" id="KW-0548">Nucleotidyltransferase</keyword>
<dbReference type="PANTHER" id="PTHR30313:SF2">
    <property type="entry name" value="DNA PRIMASE"/>
    <property type="match status" value="1"/>
</dbReference>
<dbReference type="EMBL" id="JACHML010000001">
    <property type="protein sequence ID" value="MBB6391979.1"/>
    <property type="molecule type" value="Genomic_DNA"/>
</dbReference>
<dbReference type="RefSeq" id="WP_184751091.1">
    <property type="nucleotide sequence ID" value="NZ_BAAAJR010000005.1"/>
</dbReference>
<dbReference type="Gene3D" id="3.40.1360.10">
    <property type="match status" value="1"/>
</dbReference>
<evidence type="ECO:0000256" key="9">
    <source>
        <dbReference type="ARBA" id="ARBA00022842"/>
    </source>
</evidence>
<dbReference type="SUPFAM" id="SSF56731">
    <property type="entry name" value="DNA primase core"/>
    <property type="match status" value="1"/>
</dbReference>
<dbReference type="PROSITE" id="PS50880">
    <property type="entry name" value="TOPRIM"/>
    <property type="match status" value="1"/>
</dbReference>
<accession>A0A7X0FR34</accession>
<evidence type="ECO:0000256" key="15">
    <source>
        <dbReference type="SAM" id="MobiDB-lite"/>
    </source>
</evidence>
<comment type="catalytic activity">
    <reaction evidence="12">
        <text>ssDNA + n NTP = ssDNA/pppN(pN)n-1 hybrid + (n-1) diphosphate.</text>
        <dbReference type="EC" id="2.7.7.101"/>
    </reaction>
</comment>
<keyword evidence="3 12" id="KW-0808">Transferase</keyword>
<keyword evidence="5 12" id="KW-0235">DNA replication</keyword>
<dbReference type="GO" id="GO:0000428">
    <property type="term" value="C:DNA-directed RNA polymerase complex"/>
    <property type="evidence" value="ECO:0007669"/>
    <property type="project" value="UniProtKB-KW"/>
</dbReference>
<evidence type="ECO:0000256" key="1">
    <source>
        <dbReference type="ARBA" id="ARBA00022478"/>
    </source>
</evidence>
<evidence type="ECO:0000256" key="4">
    <source>
        <dbReference type="ARBA" id="ARBA00022695"/>
    </source>
</evidence>
<comment type="similarity">
    <text evidence="12 13">Belongs to the DnaG primase family.</text>
</comment>
<dbReference type="GO" id="GO:0006269">
    <property type="term" value="P:DNA replication, synthesis of primer"/>
    <property type="evidence" value="ECO:0007669"/>
    <property type="project" value="UniProtKB-UniRule"/>
</dbReference>
<dbReference type="Gene3D" id="3.90.580.10">
    <property type="entry name" value="Zinc finger, CHC2-type domain"/>
    <property type="match status" value="1"/>
</dbReference>
<dbReference type="InterPro" id="IPR036977">
    <property type="entry name" value="DNA_primase_Znf_CHC2"/>
</dbReference>
<dbReference type="InterPro" id="IPR002694">
    <property type="entry name" value="Znf_CHC2"/>
</dbReference>
<keyword evidence="18" id="KW-1185">Reference proteome</keyword>
<evidence type="ECO:0000256" key="11">
    <source>
        <dbReference type="ARBA" id="ARBA00023163"/>
    </source>
</evidence>
<feature type="domain" description="Toprim" evidence="16">
    <location>
        <begin position="260"/>
        <end position="347"/>
    </location>
</feature>
<keyword evidence="8 12" id="KW-0862">Zinc</keyword>
<comment type="cofactor">
    <cofactor evidence="12 13 14">
        <name>Zn(2+)</name>
        <dbReference type="ChEBI" id="CHEBI:29105"/>
    </cofactor>
    <text evidence="12 13 14">Binds 1 zinc ion per monomer.</text>
</comment>
<evidence type="ECO:0000256" key="7">
    <source>
        <dbReference type="ARBA" id="ARBA00022771"/>
    </source>
</evidence>
<dbReference type="SUPFAM" id="SSF57783">
    <property type="entry name" value="Zinc beta-ribbon"/>
    <property type="match status" value="1"/>
</dbReference>
<proteinExistence type="inferred from homology"/>
<dbReference type="InterPro" id="IPR030846">
    <property type="entry name" value="DnaG_bac"/>
</dbReference>
<dbReference type="Pfam" id="PF13662">
    <property type="entry name" value="Toprim_4"/>
    <property type="match status" value="1"/>
</dbReference>
<dbReference type="GO" id="GO:1990077">
    <property type="term" value="C:primosome complex"/>
    <property type="evidence" value="ECO:0007669"/>
    <property type="project" value="UniProtKB-KW"/>
</dbReference>
<dbReference type="InterPro" id="IPR037068">
    <property type="entry name" value="DNA_primase_core_N_sf"/>
</dbReference>
<dbReference type="InterPro" id="IPR013264">
    <property type="entry name" value="DNAG_N"/>
</dbReference>
<dbReference type="InterPro" id="IPR019475">
    <property type="entry name" value="DNA_primase_DnaB-bd"/>
</dbReference>
<dbReference type="PANTHER" id="PTHR30313">
    <property type="entry name" value="DNA PRIMASE"/>
    <property type="match status" value="1"/>
</dbReference>
<feature type="compositionally biased region" description="Basic and acidic residues" evidence="15">
    <location>
        <begin position="434"/>
        <end position="444"/>
    </location>
</feature>
<dbReference type="CDD" id="cd03364">
    <property type="entry name" value="TOPRIM_DnaG_primases"/>
    <property type="match status" value="1"/>
</dbReference>
<comment type="domain">
    <text evidence="12">Contains an N-terminal zinc-binding domain, a central core domain that contains the primase activity, and a C-terminal DnaB-binding domain.</text>
</comment>
<dbReference type="HAMAP" id="MF_00974">
    <property type="entry name" value="DNA_primase_DnaG"/>
    <property type="match status" value="1"/>
</dbReference>
<feature type="zinc finger region" description="CHC2-type" evidence="12 14">
    <location>
        <begin position="41"/>
        <end position="65"/>
    </location>
</feature>
<comment type="subunit">
    <text evidence="12">Monomer. Interacts with DnaB.</text>
</comment>
<dbReference type="Gene3D" id="3.90.980.10">
    <property type="entry name" value="DNA primase, catalytic core, N-terminal domain"/>
    <property type="match status" value="1"/>
</dbReference>
<evidence type="ECO:0000256" key="14">
    <source>
        <dbReference type="PIRSR" id="PIRSR002811-1"/>
    </source>
</evidence>